<dbReference type="InterPro" id="IPR027417">
    <property type="entry name" value="P-loop_NTPase"/>
</dbReference>
<protein>
    <submittedName>
        <fullName evidence="1">Putative transfer protein</fullName>
    </submittedName>
</protein>
<dbReference type="EMBL" id="AY299014">
    <property type="protein sequence ID" value="AAP82043.1"/>
    <property type="molecule type" value="Genomic_DNA"/>
</dbReference>
<organism evidence="1">
    <name type="scientific">Stenotrophomonas maltophilia</name>
    <name type="common">Pseudomonas maltophilia</name>
    <name type="synonym">Xanthomonas maltophilia</name>
    <dbReference type="NCBI Taxonomy" id="40324"/>
    <lineage>
        <taxon>Bacteria</taxon>
        <taxon>Pseudomonadati</taxon>
        <taxon>Pseudomonadota</taxon>
        <taxon>Gammaproteobacteria</taxon>
        <taxon>Lysobacterales</taxon>
        <taxon>Lysobacteraceae</taxon>
        <taxon>Stenotrophomonas</taxon>
        <taxon>Stenotrophomonas maltophilia group</taxon>
    </lineage>
</organism>
<proteinExistence type="predicted"/>
<dbReference type="Gene3D" id="3.40.50.300">
    <property type="entry name" value="P-loop containing nucleotide triphosphate hydrolases"/>
    <property type="match status" value="1"/>
</dbReference>
<gene>
    <name evidence="1" type="primary">traL</name>
</gene>
<accession>Q7WZM9</accession>
<dbReference type="CDD" id="cd05386">
    <property type="entry name" value="TraL"/>
    <property type="match status" value="1"/>
</dbReference>
<dbReference type="AlphaFoldDB" id="Q7WZM9"/>
<keyword evidence="1" id="KW-0614">Plasmid</keyword>
<reference evidence="1" key="1">
    <citation type="submission" date="2003-05" db="EMBL/GenBank/DDBJ databases">
        <title>Characterization of the transfer region of the 68 kb plasmid pBI1063.</title>
        <authorList>
            <person name="Battermann A."/>
            <person name="Disque-Kochem C."/>
            <person name="Dreiseikelmann B."/>
        </authorList>
    </citation>
    <scope>NUCLEOTIDE SEQUENCE</scope>
    <source>
        <plasmid evidence="1">pBI1063</plasmid>
    </source>
</reference>
<name>Q7WZM9_STEMA</name>
<evidence type="ECO:0000313" key="1">
    <source>
        <dbReference type="EMBL" id="AAP82043.1"/>
    </source>
</evidence>
<sequence length="250" mass="27591">MNNNQSASSARGPIVHFVLQGKGGVGKSFVASLIAQHARDASVPLGLIDTDPVNATFCGYKALNVDRLELMEEGTLVERRFDQAIERILGEDATFVLDNGAASFIPLSSYLLENDAIQMLLDSGRRVMIHTVVTGGQAMTDTLNGFNTLASQLPDGAELIVWLNEFFGPIEANDKSFEEMRVYLEHKDKVKGLITIYRQTGSTFGTDVQLMLENKLTFDEIATSSEFGLMAKQRLKTVQKSIWKQLDIIL</sequence>
<geneLocation type="plasmid" evidence="1">
    <name>pBI1063</name>
</geneLocation>
<dbReference type="SUPFAM" id="SSF52540">
    <property type="entry name" value="P-loop containing nucleoside triphosphate hydrolases"/>
    <property type="match status" value="1"/>
</dbReference>